<evidence type="ECO:0000313" key="1">
    <source>
        <dbReference type="EMBL" id="AJI24603.1"/>
    </source>
</evidence>
<protein>
    <submittedName>
        <fullName evidence="1">TPR repeat family protein</fullName>
    </submittedName>
</protein>
<proteinExistence type="predicted"/>
<evidence type="ECO:0000313" key="2">
    <source>
        <dbReference type="Proteomes" id="UP000031829"/>
    </source>
</evidence>
<dbReference type="InterPro" id="IPR011990">
    <property type="entry name" value="TPR-like_helical_dom_sf"/>
</dbReference>
<dbReference type="Pfam" id="PF14559">
    <property type="entry name" value="TPR_19"/>
    <property type="match status" value="1"/>
</dbReference>
<dbReference type="GeneID" id="93645150"/>
<dbReference type="KEGG" id="bmeg:BG04_1684"/>
<dbReference type="RefSeq" id="WP_034648738.1">
    <property type="nucleotide sequence ID" value="NZ_BCVB01000008.1"/>
</dbReference>
<reference evidence="1 2" key="1">
    <citation type="journal article" date="2015" name="Genome Announc.">
        <title>Complete genome sequences for 35 biothreat assay-relevant bacillus species.</title>
        <authorList>
            <person name="Johnson S.L."/>
            <person name="Daligault H.E."/>
            <person name="Davenport K.W."/>
            <person name="Jaissle J."/>
            <person name="Frey K.G."/>
            <person name="Ladner J.T."/>
            <person name="Broomall S.M."/>
            <person name="Bishop-Lilly K.A."/>
            <person name="Bruce D.C."/>
            <person name="Gibbons H.S."/>
            <person name="Coyne S.R."/>
            <person name="Lo C.C."/>
            <person name="Meincke L."/>
            <person name="Munk A.C."/>
            <person name="Koroleva G.I."/>
            <person name="Rosenzweig C.N."/>
            <person name="Palacios G.F."/>
            <person name="Redden C.L."/>
            <person name="Minogue T.D."/>
            <person name="Chain P.S."/>
        </authorList>
    </citation>
    <scope>NUCLEOTIDE SEQUENCE [LARGE SCALE GENOMIC DNA]</scope>
    <source>
        <strain evidence="2">ATCC 14581 / DSM 32 / JCM 2506 / NBRC 15308 / NCIMB 9376 / NCTC 10342 / NRRL B-14308 / VKM B-512</strain>
    </source>
</reference>
<accession>A0A0B6AV94</accession>
<dbReference type="SUPFAM" id="SSF116965">
    <property type="entry name" value="Hypothetical protein MPN330"/>
    <property type="match status" value="1"/>
</dbReference>
<sequence length="333" mass="38757">MSNEQQNKIVAFPLLKERLVEKATDHMQHKQFQEALPLFEQAYELDNKHHEILLGLVICHVELGDAGIAKELCEQMLKEDIGDYYHNLQMYLMVLIQLGHYHEGYVTLQAVIQEHKLPSEHAEQLYQLLEFCKNRMNQEQVIEEQTEEEQLEQFKSFTALDNIQDQLEWVHSLKTKRIEKQRVFLEQLFSSEAVHPIVKTVALKTVMEEEVDIDFMITKFGETKKVNALQLQRTTPYLFAEQVEAQLTEKLEHENPTLLQVAVEIWQRHLFITFPFLPGDNVKLWTAAVYAVSLMMQGEESDAAVAEEDGSFSAAELRKAIKELKEIEEISFI</sequence>
<gene>
    <name evidence="1" type="ORF">BG04_1684</name>
</gene>
<dbReference type="AlphaFoldDB" id="A0A0B6AV94"/>
<organism evidence="1 2">
    <name type="scientific">Priestia megaterium (strain ATCC 14581 / DSM 32 / CCUG 1817 / JCM 2506 / NBRC 15308 / NCIMB 9376 / NCTC 10342 / NRRL B-14308 / VKM B-512 / Ford 19)</name>
    <name type="common">Bacillus megaterium</name>
    <dbReference type="NCBI Taxonomy" id="1348623"/>
    <lineage>
        <taxon>Bacteria</taxon>
        <taxon>Bacillati</taxon>
        <taxon>Bacillota</taxon>
        <taxon>Bacilli</taxon>
        <taxon>Bacillales</taxon>
        <taxon>Bacillaceae</taxon>
        <taxon>Priestia</taxon>
    </lineage>
</organism>
<dbReference type="SUPFAM" id="SSF48452">
    <property type="entry name" value="TPR-like"/>
    <property type="match status" value="1"/>
</dbReference>
<name>A0A0B6AV94_PRIM2</name>
<dbReference type="EMBL" id="CP009920">
    <property type="protein sequence ID" value="AJI24603.1"/>
    <property type="molecule type" value="Genomic_DNA"/>
</dbReference>
<dbReference type="Gene3D" id="1.25.40.10">
    <property type="entry name" value="Tetratricopeptide repeat domain"/>
    <property type="match status" value="1"/>
</dbReference>
<dbReference type="Proteomes" id="UP000031829">
    <property type="component" value="Chromosome"/>
</dbReference>
<dbReference type="HOGENOM" id="CLU_069995_0_0_9"/>